<evidence type="ECO:0000313" key="1">
    <source>
        <dbReference type="EMBL" id="RPA99242.1"/>
    </source>
</evidence>
<keyword evidence="2" id="KW-1185">Reference proteome</keyword>
<protein>
    <submittedName>
        <fullName evidence="1">Uncharacterized protein</fullName>
    </submittedName>
</protein>
<evidence type="ECO:0000313" key="2">
    <source>
        <dbReference type="Proteomes" id="UP000276215"/>
    </source>
</evidence>
<dbReference type="Proteomes" id="UP000276215">
    <property type="component" value="Unassembled WGS sequence"/>
</dbReference>
<dbReference type="EMBL" id="ML120389">
    <property type="protein sequence ID" value="RPA99242.1"/>
    <property type="molecule type" value="Genomic_DNA"/>
</dbReference>
<proteinExistence type="predicted"/>
<reference evidence="1 2" key="1">
    <citation type="journal article" date="2018" name="Nat. Ecol. Evol.">
        <title>Pezizomycetes genomes reveal the molecular basis of ectomycorrhizal truffle lifestyle.</title>
        <authorList>
            <person name="Murat C."/>
            <person name="Payen T."/>
            <person name="Noel B."/>
            <person name="Kuo A."/>
            <person name="Morin E."/>
            <person name="Chen J."/>
            <person name="Kohler A."/>
            <person name="Krizsan K."/>
            <person name="Balestrini R."/>
            <person name="Da Silva C."/>
            <person name="Montanini B."/>
            <person name="Hainaut M."/>
            <person name="Levati E."/>
            <person name="Barry K.W."/>
            <person name="Belfiori B."/>
            <person name="Cichocki N."/>
            <person name="Clum A."/>
            <person name="Dockter R.B."/>
            <person name="Fauchery L."/>
            <person name="Guy J."/>
            <person name="Iotti M."/>
            <person name="Le Tacon F."/>
            <person name="Lindquist E.A."/>
            <person name="Lipzen A."/>
            <person name="Malagnac F."/>
            <person name="Mello A."/>
            <person name="Molinier V."/>
            <person name="Miyauchi S."/>
            <person name="Poulain J."/>
            <person name="Riccioni C."/>
            <person name="Rubini A."/>
            <person name="Sitrit Y."/>
            <person name="Splivallo R."/>
            <person name="Traeger S."/>
            <person name="Wang M."/>
            <person name="Zifcakova L."/>
            <person name="Wipf D."/>
            <person name="Zambonelli A."/>
            <person name="Paolocci F."/>
            <person name="Nowrousian M."/>
            <person name="Ottonello S."/>
            <person name="Baldrian P."/>
            <person name="Spatafora J.W."/>
            <person name="Henrissat B."/>
            <person name="Nagy L.G."/>
            <person name="Aury J.M."/>
            <person name="Wincker P."/>
            <person name="Grigoriev I.V."/>
            <person name="Bonfante P."/>
            <person name="Martin F.M."/>
        </authorList>
    </citation>
    <scope>NUCLEOTIDE SEQUENCE [LARGE SCALE GENOMIC DNA]</scope>
    <source>
        <strain evidence="1 2">120613-1</strain>
    </source>
</reference>
<name>A0A3N4JLW6_9PEZI</name>
<accession>A0A3N4JLW6</accession>
<organism evidence="1 2">
    <name type="scientific">Choiromyces venosus 120613-1</name>
    <dbReference type="NCBI Taxonomy" id="1336337"/>
    <lineage>
        <taxon>Eukaryota</taxon>
        <taxon>Fungi</taxon>
        <taxon>Dikarya</taxon>
        <taxon>Ascomycota</taxon>
        <taxon>Pezizomycotina</taxon>
        <taxon>Pezizomycetes</taxon>
        <taxon>Pezizales</taxon>
        <taxon>Tuberaceae</taxon>
        <taxon>Choiromyces</taxon>
    </lineage>
</organism>
<dbReference type="AlphaFoldDB" id="A0A3N4JLW6"/>
<gene>
    <name evidence="1" type="ORF">L873DRAFT_936188</name>
</gene>
<sequence length="155" mass="17547">MLYIGGGFRPSLSLSPHQEPLLLYLQEKKGRSKQKKIIKKILLLLLLLLPVHLPPTNRTNKRGRNGNVSLPYRLNFFFFSPSPLPALHTVLCRMVMDVMSDTYSSTVRYRYGRWSIYLLSIVCRIVLLYPTAGTECGSWRVGSVGVVGGGYWSTL</sequence>